<proteinExistence type="predicted"/>
<feature type="region of interest" description="Disordered" evidence="1">
    <location>
        <begin position="129"/>
        <end position="151"/>
    </location>
</feature>
<dbReference type="HOGENOM" id="CLU_1734448_0_0_1"/>
<dbReference type="EnsemblPlants" id="OPUNC03G09920.1">
    <property type="protein sequence ID" value="OPUNC03G09920.1"/>
    <property type="gene ID" value="OPUNC03G09920"/>
</dbReference>
<organism evidence="2">
    <name type="scientific">Oryza punctata</name>
    <name type="common">Red rice</name>
    <dbReference type="NCBI Taxonomy" id="4537"/>
    <lineage>
        <taxon>Eukaryota</taxon>
        <taxon>Viridiplantae</taxon>
        <taxon>Streptophyta</taxon>
        <taxon>Embryophyta</taxon>
        <taxon>Tracheophyta</taxon>
        <taxon>Spermatophyta</taxon>
        <taxon>Magnoliopsida</taxon>
        <taxon>Liliopsida</taxon>
        <taxon>Poales</taxon>
        <taxon>Poaceae</taxon>
        <taxon>BOP clade</taxon>
        <taxon>Oryzoideae</taxon>
        <taxon>Oryzeae</taxon>
        <taxon>Oryzinae</taxon>
        <taxon>Oryza</taxon>
    </lineage>
</organism>
<feature type="compositionally biased region" description="Polar residues" evidence="1">
    <location>
        <begin position="130"/>
        <end position="140"/>
    </location>
</feature>
<dbReference type="Proteomes" id="UP000026962">
    <property type="component" value="Chromosome 3"/>
</dbReference>
<dbReference type="AlphaFoldDB" id="A0A0E0KB70"/>
<keyword evidence="3" id="KW-1185">Reference proteome</keyword>
<evidence type="ECO:0000313" key="2">
    <source>
        <dbReference type="EnsemblPlants" id="OPUNC03G09920.1"/>
    </source>
</evidence>
<protein>
    <submittedName>
        <fullName evidence="2">Uncharacterized protein</fullName>
    </submittedName>
</protein>
<name>A0A0E0KB70_ORYPU</name>
<reference evidence="2" key="1">
    <citation type="submission" date="2015-04" db="UniProtKB">
        <authorList>
            <consortium name="EnsemblPlants"/>
        </authorList>
    </citation>
    <scope>IDENTIFICATION</scope>
</reference>
<accession>A0A0E0KB70</accession>
<evidence type="ECO:0000313" key="3">
    <source>
        <dbReference type="Proteomes" id="UP000026962"/>
    </source>
</evidence>
<dbReference type="Gramene" id="OPUNC03G09920.1">
    <property type="protein sequence ID" value="OPUNC03G09920.1"/>
    <property type="gene ID" value="OPUNC03G09920"/>
</dbReference>
<dbReference type="STRING" id="4537.A0A0E0KB70"/>
<dbReference type="PANTHER" id="PTHR34303">
    <property type="entry name" value="OS01G0890400 PROTEIN-RELATED"/>
    <property type="match status" value="1"/>
</dbReference>
<feature type="region of interest" description="Disordered" evidence="1">
    <location>
        <begin position="52"/>
        <end position="82"/>
    </location>
</feature>
<sequence>MREYMLGLHFALRPASRGVLFLQFSSITDRDAAVEFGGTLEAEEHILVLEKPEENESRSHQPLTKLSELEVTDWPPEHRLPENGDIGIAKIEVISTRDANQNFDEDDNYIHHFPLMVLPHMSRPHIPPQLYNNGQHQNSPHGGAPHHHNHF</sequence>
<evidence type="ECO:0000256" key="1">
    <source>
        <dbReference type="SAM" id="MobiDB-lite"/>
    </source>
</evidence>
<dbReference type="PANTHER" id="PTHR34303:SF8">
    <property type="entry name" value="OS09G0372600 PROTEIN"/>
    <property type="match status" value="1"/>
</dbReference>
<reference evidence="2" key="2">
    <citation type="submission" date="2018-05" db="EMBL/GenBank/DDBJ databases">
        <title>OpunRS2 (Oryza punctata Reference Sequence Version 2).</title>
        <authorList>
            <person name="Zhang J."/>
            <person name="Kudrna D."/>
            <person name="Lee S."/>
            <person name="Talag J."/>
            <person name="Welchert J."/>
            <person name="Wing R.A."/>
        </authorList>
    </citation>
    <scope>NUCLEOTIDE SEQUENCE [LARGE SCALE GENOMIC DNA]</scope>
</reference>